<dbReference type="InterPro" id="IPR002539">
    <property type="entry name" value="MaoC-like_dom"/>
</dbReference>
<dbReference type="InterPro" id="IPR052342">
    <property type="entry name" value="MCH/BMMD"/>
</dbReference>
<organism evidence="2 3">
    <name type="scientific">Marinobacterium aestuariivivens</name>
    <dbReference type="NCBI Taxonomy" id="1698799"/>
    <lineage>
        <taxon>Bacteria</taxon>
        <taxon>Pseudomonadati</taxon>
        <taxon>Pseudomonadota</taxon>
        <taxon>Gammaproteobacteria</taxon>
        <taxon>Oceanospirillales</taxon>
        <taxon>Oceanospirillaceae</taxon>
        <taxon>Marinobacterium</taxon>
    </lineage>
</organism>
<proteinExistence type="predicted"/>
<dbReference type="Pfam" id="PF01575">
    <property type="entry name" value="MaoC_dehydratas"/>
    <property type="match status" value="1"/>
</dbReference>
<dbReference type="PANTHER" id="PTHR43664:SF1">
    <property type="entry name" value="BETA-METHYLMALYL-COA DEHYDRATASE"/>
    <property type="match status" value="1"/>
</dbReference>
<name>A0ABW1ZZG6_9GAMM</name>
<feature type="domain" description="MaoC-like" evidence="1">
    <location>
        <begin position="26"/>
        <end position="121"/>
    </location>
</feature>
<accession>A0ABW1ZZG6</accession>
<keyword evidence="3" id="KW-1185">Reference proteome</keyword>
<dbReference type="Gene3D" id="3.10.129.10">
    <property type="entry name" value="Hotdog Thioesterase"/>
    <property type="match status" value="1"/>
</dbReference>
<dbReference type="PANTHER" id="PTHR43664">
    <property type="entry name" value="MONOAMINE OXIDASE-RELATED"/>
    <property type="match status" value="1"/>
</dbReference>
<dbReference type="Proteomes" id="UP001596422">
    <property type="component" value="Unassembled WGS sequence"/>
</dbReference>
<comment type="caution">
    <text evidence="2">The sequence shown here is derived from an EMBL/GenBank/DDBJ whole genome shotgun (WGS) entry which is preliminary data.</text>
</comment>
<dbReference type="RefSeq" id="WP_379908998.1">
    <property type="nucleotide sequence ID" value="NZ_JBHSWE010000001.1"/>
</dbReference>
<gene>
    <name evidence="2" type="ORF">ACFQDL_10650</name>
</gene>
<dbReference type="InterPro" id="IPR029069">
    <property type="entry name" value="HotDog_dom_sf"/>
</dbReference>
<evidence type="ECO:0000313" key="3">
    <source>
        <dbReference type="Proteomes" id="UP001596422"/>
    </source>
</evidence>
<protein>
    <submittedName>
        <fullName evidence="2">MaoC family dehydratase</fullName>
    </submittedName>
</protein>
<dbReference type="CDD" id="cd03441">
    <property type="entry name" value="R_hydratase_like"/>
    <property type="match status" value="1"/>
</dbReference>
<dbReference type="SUPFAM" id="SSF54637">
    <property type="entry name" value="Thioesterase/thiol ester dehydrase-isomerase"/>
    <property type="match status" value="1"/>
</dbReference>
<evidence type="ECO:0000259" key="1">
    <source>
        <dbReference type="Pfam" id="PF01575"/>
    </source>
</evidence>
<evidence type="ECO:0000313" key="2">
    <source>
        <dbReference type="EMBL" id="MFC6670494.1"/>
    </source>
</evidence>
<reference evidence="3" key="1">
    <citation type="journal article" date="2019" name="Int. J. Syst. Evol. Microbiol.">
        <title>The Global Catalogue of Microorganisms (GCM) 10K type strain sequencing project: providing services to taxonomists for standard genome sequencing and annotation.</title>
        <authorList>
            <consortium name="The Broad Institute Genomics Platform"/>
            <consortium name="The Broad Institute Genome Sequencing Center for Infectious Disease"/>
            <person name="Wu L."/>
            <person name="Ma J."/>
        </authorList>
    </citation>
    <scope>NUCLEOTIDE SEQUENCE [LARGE SCALE GENOMIC DNA]</scope>
    <source>
        <strain evidence="3">NBRC 111756</strain>
    </source>
</reference>
<dbReference type="EMBL" id="JBHSWE010000001">
    <property type="protein sequence ID" value="MFC6670494.1"/>
    <property type="molecule type" value="Genomic_DNA"/>
</dbReference>
<sequence>MSSATNQFDSPELYWDDANEGDVCISPTYTVTEERINTYADLTGDFTPVHVDEEYARTTPFGTRVAHGLLGLSIADGLKTMSEYRFVPGMSLGWSWDFVRPIKINDVVHVRFTVGTKRLSKSRPGWGIVILPSELINQHGEVVHRGEHRLMVPRRPGTFETAEQEV</sequence>